<feature type="domain" description="HTH OST-type" evidence="2">
    <location>
        <begin position="169"/>
        <end position="246"/>
    </location>
</feature>
<comment type="caution">
    <text evidence="3">The sequence shown here is derived from an EMBL/GenBank/DDBJ whole genome shotgun (WGS) entry which is preliminary data.</text>
</comment>
<name>A0A179FKD5_METCM</name>
<dbReference type="Proteomes" id="UP000078397">
    <property type="component" value="Unassembled WGS sequence"/>
</dbReference>
<proteinExistence type="predicted"/>
<gene>
    <name evidence="3" type="ORF">VFPPC_14830</name>
</gene>
<dbReference type="PANTHER" id="PTHR35811:SF1">
    <property type="entry name" value="HTH OST-TYPE DOMAIN-CONTAINING PROTEIN"/>
    <property type="match status" value="1"/>
</dbReference>
<evidence type="ECO:0000313" key="3">
    <source>
        <dbReference type="EMBL" id="OAQ65469.1"/>
    </source>
</evidence>
<sequence length="266" mass="29433">MASDASVKLAVLIDADNAQPNMAGVLLAEIAKYGTAFVKRAYGDWTGSNLKGWKEQLLEKSIQPIQQFAYTYGKNSTDAAMVIDAMDLLYSNRFDGFCLVSSDSDFTRLASRIRESGLVVYGFGERKAPKALVSACDKFIYIENLPPPVEFSTEPAARPFKGPPAIKPVPFLAQRLIQEAIETTSDDDGWANLAVVGSIITKWHPNFDARSYGFLKISHMIHADPLWEVEKRLPGEGKPPVVYVRNKKRPRVRTRDENVPTGPASP</sequence>
<evidence type="ECO:0000313" key="4">
    <source>
        <dbReference type="Proteomes" id="UP000078397"/>
    </source>
</evidence>
<dbReference type="Gene3D" id="3.30.420.610">
    <property type="entry name" value="LOTUS domain-like"/>
    <property type="match status" value="1"/>
</dbReference>
<protein>
    <recommendedName>
        <fullName evidence="2">HTH OST-type domain-containing protein</fullName>
    </recommendedName>
</protein>
<dbReference type="GeneID" id="28856592"/>
<dbReference type="InterPro" id="IPR021139">
    <property type="entry name" value="NYN"/>
</dbReference>
<evidence type="ECO:0000259" key="2">
    <source>
        <dbReference type="PROSITE" id="PS51644"/>
    </source>
</evidence>
<dbReference type="Pfam" id="PF01936">
    <property type="entry name" value="NYN"/>
    <property type="match status" value="1"/>
</dbReference>
<dbReference type="PROSITE" id="PS51644">
    <property type="entry name" value="HTH_OST"/>
    <property type="match status" value="1"/>
</dbReference>
<dbReference type="PANTHER" id="PTHR35811">
    <property type="entry name" value="SLR1870 PROTEIN"/>
    <property type="match status" value="1"/>
</dbReference>
<dbReference type="KEGG" id="pchm:VFPPC_14830"/>
<dbReference type="GO" id="GO:0004540">
    <property type="term" value="F:RNA nuclease activity"/>
    <property type="evidence" value="ECO:0007669"/>
    <property type="project" value="InterPro"/>
</dbReference>
<dbReference type="RefSeq" id="XP_018142783.1">
    <property type="nucleotide sequence ID" value="XM_018292598.1"/>
</dbReference>
<keyword evidence="4" id="KW-1185">Reference proteome</keyword>
<evidence type="ECO:0000256" key="1">
    <source>
        <dbReference type="SAM" id="MobiDB-lite"/>
    </source>
</evidence>
<dbReference type="InterPro" id="IPR041966">
    <property type="entry name" value="LOTUS-like"/>
</dbReference>
<reference evidence="3 4" key="1">
    <citation type="journal article" date="2016" name="PLoS Pathog.">
        <title>Biosynthesis of antibiotic leucinostatins in bio-control fungus Purpureocillium lilacinum and their inhibition on phytophthora revealed by genome mining.</title>
        <authorList>
            <person name="Wang G."/>
            <person name="Liu Z."/>
            <person name="Lin R."/>
            <person name="Li E."/>
            <person name="Mao Z."/>
            <person name="Ling J."/>
            <person name="Yang Y."/>
            <person name="Yin W.B."/>
            <person name="Xie B."/>
        </authorList>
    </citation>
    <scope>NUCLEOTIDE SEQUENCE [LARGE SCALE GENOMIC DNA]</scope>
    <source>
        <strain evidence="3">170</strain>
    </source>
</reference>
<feature type="region of interest" description="Disordered" evidence="1">
    <location>
        <begin position="238"/>
        <end position="266"/>
    </location>
</feature>
<accession>A0A179FKD5</accession>
<dbReference type="AlphaFoldDB" id="A0A179FKD5"/>
<dbReference type="InterPro" id="IPR025605">
    <property type="entry name" value="OST-HTH/LOTUS_dom"/>
</dbReference>
<organism evidence="3 4">
    <name type="scientific">Pochonia chlamydosporia 170</name>
    <dbReference type="NCBI Taxonomy" id="1380566"/>
    <lineage>
        <taxon>Eukaryota</taxon>
        <taxon>Fungi</taxon>
        <taxon>Dikarya</taxon>
        <taxon>Ascomycota</taxon>
        <taxon>Pezizomycotina</taxon>
        <taxon>Sordariomycetes</taxon>
        <taxon>Hypocreomycetidae</taxon>
        <taxon>Hypocreales</taxon>
        <taxon>Clavicipitaceae</taxon>
        <taxon>Pochonia</taxon>
    </lineage>
</organism>
<dbReference type="EMBL" id="LSBJ02000005">
    <property type="protein sequence ID" value="OAQ65469.1"/>
    <property type="molecule type" value="Genomic_DNA"/>
</dbReference>
<dbReference type="Gene3D" id="3.40.50.1010">
    <property type="entry name" value="5'-nuclease"/>
    <property type="match status" value="1"/>
</dbReference>
<dbReference type="CDD" id="cd11297">
    <property type="entry name" value="PIN_LabA-like_N_1"/>
    <property type="match status" value="1"/>
</dbReference>
<dbReference type="OrthoDB" id="5205629at2759"/>
<dbReference type="CDD" id="cd10146">
    <property type="entry name" value="LabA_like_C"/>
    <property type="match status" value="1"/>
</dbReference>
<dbReference type="Pfam" id="PF12872">
    <property type="entry name" value="OST-HTH"/>
    <property type="match status" value="1"/>
</dbReference>